<protein>
    <recommendedName>
        <fullName evidence="5">Peroxiredoxin</fullName>
    </recommendedName>
</protein>
<reference evidence="2 3" key="1">
    <citation type="submission" date="2016-10" db="EMBL/GenBank/DDBJ databases">
        <authorList>
            <person name="de Groot N.N."/>
        </authorList>
    </citation>
    <scope>NUCLEOTIDE SEQUENCE [LARGE SCALE GENOMIC DNA]</scope>
    <source>
        <strain evidence="2 3">CGMCC 1.10331</strain>
    </source>
</reference>
<dbReference type="OrthoDB" id="295577at2157"/>
<evidence type="ECO:0000313" key="1">
    <source>
        <dbReference type="EMBL" id="QCC48153.1"/>
    </source>
</evidence>
<dbReference type="GeneID" id="39858632"/>
<organism evidence="2 3">
    <name type="scientific">Halobellus limi</name>
    <dbReference type="NCBI Taxonomy" id="699433"/>
    <lineage>
        <taxon>Archaea</taxon>
        <taxon>Methanobacteriati</taxon>
        <taxon>Methanobacteriota</taxon>
        <taxon>Stenosarchaea group</taxon>
        <taxon>Halobacteria</taxon>
        <taxon>Halobacteriales</taxon>
        <taxon>Haloferacaceae</taxon>
        <taxon>Halobellus</taxon>
    </lineage>
</organism>
<evidence type="ECO:0008006" key="5">
    <source>
        <dbReference type="Google" id="ProtNLM"/>
    </source>
</evidence>
<gene>
    <name evidence="1" type="ORF">DV707_11020</name>
    <name evidence="2" type="ORF">SAMN04488133_1930</name>
</gene>
<dbReference type="Proteomes" id="UP000236740">
    <property type="component" value="Unassembled WGS sequence"/>
</dbReference>
<reference evidence="1 4" key="2">
    <citation type="journal article" date="2019" name="Nat. Commun.">
        <title>A new type of DNA phosphorothioation-based antiviral system in archaea.</title>
        <authorList>
            <person name="Xiong L."/>
            <person name="Liu S."/>
            <person name="Chen S."/>
            <person name="Xiao Y."/>
            <person name="Zhu B."/>
            <person name="Gao Y."/>
            <person name="Zhang Y."/>
            <person name="Chen B."/>
            <person name="Luo J."/>
            <person name="Deng Z."/>
            <person name="Chen X."/>
            <person name="Wang L."/>
            <person name="Chen S."/>
        </authorList>
    </citation>
    <scope>NUCLEOTIDE SEQUENCE [LARGE SCALE GENOMIC DNA]</scope>
    <source>
        <strain evidence="1 4">CGMCC 1.10331</strain>
    </source>
</reference>
<name>A0A1H5ZAW0_9EURY</name>
<accession>A0A1H5ZAW0</accession>
<keyword evidence="3" id="KW-1185">Reference proteome</keyword>
<evidence type="ECO:0000313" key="2">
    <source>
        <dbReference type="EMBL" id="SEG33659.1"/>
    </source>
</evidence>
<sequence>MKFPTVSGRDTQGRRVTLPDDLDGEQTLLVVSFHLRQRSLVGSWRGFAAELCDQFDHFAYYELVVGSQGGMLPPTSTGGMSPTNARQRVHDNTILLSVNKQAFQRQLGLLGEQTIYAFLVEDGHVVRQAAGVLTPETGEALESLLEAYRDEKNRQSNGSEHAGESSV</sequence>
<dbReference type="EMBL" id="FNVN01000002">
    <property type="protein sequence ID" value="SEG33659.1"/>
    <property type="molecule type" value="Genomic_DNA"/>
</dbReference>
<dbReference type="Proteomes" id="UP000296733">
    <property type="component" value="Chromosome"/>
</dbReference>
<dbReference type="AlphaFoldDB" id="A0A1H5ZAW0"/>
<dbReference type="KEGG" id="hlm:DV707_11020"/>
<evidence type="ECO:0000313" key="4">
    <source>
        <dbReference type="Proteomes" id="UP000296733"/>
    </source>
</evidence>
<evidence type="ECO:0000313" key="3">
    <source>
        <dbReference type="Proteomes" id="UP000236740"/>
    </source>
</evidence>
<proteinExistence type="predicted"/>
<dbReference type="EMBL" id="CP031311">
    <property type="protein sequence ID" value="QCC48153.1"/>
    <property type="molecule type" value="Genomic_DNA"/>
</dbReference>
<dbReference type="RefSeq" id="WP_103991645.1">
    <property type="nucleotide sequence ID" value="NZ_CP031311.1"/>
</dbReference>